<sequence length="46" mass="5301">MACSIMKEKSSFCLFQHVRNPMFPFASPFECLRKNLSSSNANKLFL</sequence>
<dbReference type="EMBL" id="JAPFFK010000007">
    <property type="protein sequence ID" value="KAJ6755491.1"/>
    <property type="molecule type" value="Genomic_DNA"/>
</dbReference>
<reference evidence="1" key="2">
    <citation type="journal article" date="2023" name="Int. J. Mol. Sci.">
        <title>De Novo Assembly and Annotation of 11 Diverse Shrub Willow (Salix) Genomes Reveals Novel Gene Organization in Sex-Linked Regions.</title>
        <authorList>
            <person name="Hyden B."/>
            <person name="Feng K."/>
            <person name="Yates T.B."/>
            <person name="Jawdy S."/>
            <person name="Cereghino C."/>
            <person name="Smart L.B."/>
            <person name="Muchero W."/>
        </authorList>
    </citation>
    <scope>NUCLEOTIDE SEQUENCE</scope>
    <source>
        <tissue evidence="1">Shoot tip</tissue>
    </source>
</reference>
<accession>A0A9Q0VUX9</accession>
<gene>
    <name evidence="1" type="ORF">OIU79_027990</name>
</gene>
<dbReference type="AlphaFoldDB" id="A0A9Q0VUX9"/>
<protein>
    <submittedName>
        <fullName evidence="1">Uncharacterized protein</fullName>
    </submittedName>
</protein>
<name>A0A9Q0VUX9_SALPP</name>
<proteinExistence type="predicted"/>
<keyword evidence="2" id="KW-1185">Reference proteome</keyword>
<feature type="non-terminal residue" evidence="1">
    <location>
        <position position="46"/>
    </location>
</feature>
<organism evidence="1 2">
    <name type="scientific">Salix purpurea</name>
    <name type="common">Purple osier willow</name>
    <dbReference type="NCBI Taxonomy" id="77065"/>
    <lineage>
        <taxon>Eukaryota</taxon>
        <taxon>Viridiplantae</taxon>
        <taxon>Streptophyta</taxon>
        <taxon>Embryophyta</taxon>
        <taxon>Tracheophyta</taxon>
        <taxon>Spermatophyta</taxon>
        <taxon>Magnoliopsida</taxon>
        <taxon>eudicotyledons</taxon>
        <taxon>Gunneridae</taxon>
        <taxon>Pentapetalae</taxon>
        <taxon>rosids</taxon>
        <taxon>fabids</taxon>
        <taxon>Malpighiales</taxon>
        <taxon>Salicaceae</taxon>
        <taxon>Saliceae</taxon>
        <taxon>Salix</taxon>
    </lineage>
</organism>
<reference evidence="1" key="1">
    <citation type="submission" date="2022-11" db="EMBL/GenBank/DDBJ databases">
        <authorList>
            <person name="Hyden B.L."/>
            <person name="Feng K."/>
            <person name="Yates T."/>
            <person name="Jawdy S."/>
            <person name="Smart L.B."/>
            <person name="Muchero W."/>
        </authorList>
    </citation>
    <scope>NUCLEOTIDE SEQUENCE</scope>
    <source>
        <tissue evidence="1">Shoot tip</tissue>
    </source>
</reference>
<evidence type="ECO:0000313" key="2">
    <source>
        <dbReference type="Proteomes" id="UP001151532"/>
    </source>
</evidence>
<dbReference type="Proteomes" id="UP001151532">
    <property type="component" value="Chromosome 16"/>
</dbReference>
<evidence type="ECO:0000313" key="1">
    <source>
        <dbReference type="EMBL" id="KAJ6755491.1"/>
    </source>
</evidence>
<comment type="caution">
    <text evidence="1">The sequence shown here is derived from an EMBL/GenBank/DDBJ whole genome shotgun (WGS) entry which is preliminary data.</text>
</comment>